<gene>
    <name evidence="2" type="ORF">DFP72DRAFT_1045113</name>
</gene>
<evidence type="ECO:0000256" key="1">
    <source>
        <dbReference type="SAM" id="SignalP"/>
    </source>
</evidence>
<dbReference type="Proteomes" id="UP000521943">
    <property type="component" value="Unassembled WGS sequence"/>
</dbReference>
<reference evidence="2 3" key="1">
    <citation type="submission" date="2020-07" db="EMBL/GenBank/DDBJ databases">
        <title>Comparative genomics of pyrophilous fungi reveals a link between fire events and developmental genes.</title>
        <authorList>
            <consortium name="DOE Joint Genome Institute"/>
            <person name="Steindorff A.S."/>
            <person name="Carver A."/>
            <person name="Calhoun S."/>
            <person name="Stillman K."/>
            <person name="Liu H."/>
            <person name="Lipzen A."/>
            <person name="Pangilinan J."/>
            <person name="Labutti K."/>
            <person name="Bruns T.D."/>
            <person name="Grigoriev I.V."/>
        </authorList>
    </citation>
    <scope>NUCLEOTIDE SEQUENCE [LARGE SCALE GENOMIC DNA]</scope>
    <source>
        <strain evidence="2 3">CBS 144469</strain>
    </source>
</reference>
<evidence type="ECO:0000313" key="3">
    <source>
        <dbReference type="Proteomes" id="UP000521943"/>
    </source>
</evidence>
<name>A0A8H6I1I0_9AGAR</name>
<dbReference type="OrthoDB" id="3078412at2759"/>
<comment type="caution">
    <text evidence="2">The sequence shown here is derived from an EMBL/GenBank/DDBJ whole genome shotgun (WGS) entry which is preliminary data.</text>
</comment>
<dbReference type="AlphaFoldDB" id="A0A8H6I1I0"/>
<feature type="chain" id="PRO_5034586960" evidence="1">
    <location>
        <begin position="25"/>
        <end position="300"/>
    </location>
</feature>
<protein>
    <submittedName>
        <fullName evidence="2">Uncharacterized protein</fullName>
    </submittedName>
</protein>
<sequence>MKVKCALVASLLIGVCDLLTGARAYSDYNAELDARDNIDYLSTRDFAYDYQDRDAREPAAIEVPFHPSIRDFLDAAVILYRRDSKKPEPKPQPKKIASITFHIEPPVLSPDKNKLKDLIVKEVDVYEGATGRTIKESIKERVRKIGYYPELIDQIELRVGKKKEDALVLGDDVLLTTAVPRLSGDIKFWVTERNWKQMPLPPGPEHWQVARKVKFAIASGRVSKEKIEDEVEVQPGDTGGVIMANIRYQVKALKKLVLPERITLKVGEVGGKYKAKVLNDKELFKTAVLQLREPITFWVE</sequence>
<proteinExistence type="predicted"/>
<accession>A0A8H6I1I0</accession>
<keyword evidence="1" id="KW-0732">Signal</keyword>
<dbReference type="EMBL" id="JACGCI010000027">
    <property type="protein sequence ID" value="KAF6756217.1"/>
    <property type="molecule type" value="Genomic_DNA"/>
</dbReference>
<evidence type="ECO:0000313" key="2">
    <source>
        <dbReference type="EMBL" id="KAF6756217.1"/>
    </source>
</evidence>
<feature type="signal peptide" evidence="1">
    <location>
        <begin position="1"/>
        <end position="24"/>
    </location>
</feature>
<keyword evidence="3" id="KW-1185">Reference proteome</keyword>
<organism evidence="2 3">
    <name type="scientific">Ephemerocybe angulata</name>
    <dbReference type="NCBI Taxonomy" id="980116"/>
    <lineage>
        <taxon>Eukaryota</taxon>
        <taxon>Fungi</taxon>
        <taxon>Dikarya</taxon>
        <taxon>Basidiomycota</taxon>
        <taxon>Agaricomycotina</taxon>
        <taxon>Agaricomycetes</taxon>
        <taxon>Agaricomycetidae</taxon>
        <taxon>Agaricales</taxon>
        <taxon>Agaricineae</taxon>
        <taxon>Psathyrellaceae</taxon>
        <taxon>Ephemerocybe</taxon>
    </lineage>
</organism>